<evidence type="ECO:0000313" key="12">
    <source>
        <dbReference type="Proteomes" id="UP001375743"/>
    </source>
</evidence>
<evidence type="ECO:0000313" key="11">
    <source>
        <dbReference type="EMBL" id="MEK0085486.1"/>
    </source>
</evidence>
<dbReference type="GO" id="GO:0016301">
    <property type="term" value="F:kinase activity"/>
    <property type="evidence" value="ECO:0007669"/>
    <property type="project" value="UniProtKB-KW"/>
</dbReference>
<dbReference type="EMBL" id="JBBLZC010000028">
    <property type="protein sequence ID" value="MEK0085486.1"/>
    <property type="molecule type" value="Genomic_DNA"/>
</dbReference>
<dbReference type="SUPFAM" id="SSF55874">
    <property type="entry name" value="ATPase domain of HSP90 chaperone/DNA topoisomerase II/histidine kinase"/>
    <property type="match status" value="1"/>
</dbReference>
<dbReference type="PANTHER" id="PTHR43711:SF26">
    <property type="entry name" value="SENSOR HISTIDINE KINASE RCSC"/>
    <property type="match status" value="1"/>
</dbReference>
<dbReference type="SMART" id="SM00388">
    <property type="entry name" value="HisKA"/>
    <property type="match status" value="1"/>
</dbReference>
<keyword evidence="4" id="KW-0808">Transferase</keyword>
<evidence type="ECO:0000256" key="4">
    <source>
        <dbReference type="ARBA" id="ARBA00022679"/>
    </source>
</evidence>
<evidence type="ECO:0000256" key="5">
    <source>
        <dbReference type="ARBA" id="ARBA00022777"/>
    </source>
</evidence>
<feature type="domain" description="Response regulatory" evidence="10">
    <location>
        <begin position="329"/>
        <end position="446"/>
    </location>
</feature>
<dbReference type="SUPFAM" id="SSF47384">
    <property type="entry name" value="Homodimeric domain of signal transducing histidine kinase"/>
    <property type="match status" value="1"/>
</dbReference>
<dbReference type="InterPro" id="IPR011006">
    <property type="entry name" value="CheY-like_superfamily"/>
</dbReference>
<dbReference type="PRINTS" id="PR00344">
    <property type="entry name" value="BCTRLSENSOR"/>
</dbReference>
<feature type="modified residue" description="4-aspartylphosphate" evidence="7">
    <location>
        <position position="380"/>
    </location>
</feature>
<proteinExistence type="predicted"/>
<keyword evidence="12" id="KW-1185">Reference proteome</keyword>
<dbReference type="SMART" id="SM00387">
    <property type="entry name" value="HATPase_c"/>
    <property type="match status" value="1"/>
</dbReference>
<keyword evidence="6" id="KW-0902">Two-component regulatory system</keyword>
<evidence type="ECO:0000259" key="10">
    <source>
        <dbReference type="PROSITE" id="PS50110"/>
    </source>
</evidence>
<evidence type="ECO:0000256" key="6">
    <source>
        <dbReference type="ARBA" id="ARBA00023012"/>
    </source>
</evidence>
<dbReference type="PROSITE" id="PS50109">
    <property type="entry name" value="HIS_KIN"/>
    <property type="match status" value="1"/>
</dbReference>
<dbReference type="Pfam" id="PF00072">
    <property type="entry name" value="Response_reg"/>
    <property type="match status" value="1"/>
</dbReference>
<dbReference type="EC" id="2.7.13.3" evidence="2"/>
<dbReference type="InterPro" id="IPR003661">
    <property type="entry name" value="HisK_dim/P_dom"/>
</dbReference>
<sequence>MSTGDSHEQLLKENAKLRKINEVLMRRVERSMDMQGNDFALFETAILLEGKVRERTAALEQALRDLQASNRALAETKAEAEQANQSKTRFLAAVSHDLLQPLNAARLFLSALGETDQTPKSRQLIENIEIAFESIERLLGSLLDISKLDAGVTTAEIGDVPLAAVLKPLVAEFAPLAEKKGLTLRFVPSSAVVRTDPHLLSRILRNLLSNAIRYTLAGRVIVGVRRSGGGFVVEVGDTGVGIPPDKQREIFEEFRRLGNAPDTRDRGFGLGLAIVERIARLLGHRVEVRSAPGRGSRFLVYVPAGRAGRPLAAPRPAVDGSPAALRNALVLVIENERAIQEGMQALLQGWGFEVIAEASAESAISALCACARRPDLVIADFHLDEGELGTNAVRRLRATYGDQLPGLIITADRMPEAQREIRALGLPLLNKPVRPAQLRAMMRHLLAPVGM</sequence>
<evidence type="ECO:0000259" key="9">
    <source>
        <dbReference type="PROSITE" id="PS50109"/>
    </source>
</evidence>
<keyword evidence="8" id="KW-0175">Coiled coil</keyword>
<evidence type="ECO:0000256" key="7">
    <source>
        <dbReference type="PROSITE-ProRule" id="PRU00169"/>
    </source>
</evidence>
<dbReference type="Gene3D" id="1.10.287.130">
    <property type="match status" value="1"/>
</dbReference>
<accession>A0ABU8XX67</accession>
<keyword evidence="5 11" id="KW-0418">Kinase</keyword>
<dbReference type="NCBIfam" id="NF041832">
    <property type="entry name" value="near_NosP_CTERM"/>
    <property type="match status" value="1"/>
</dbReference>
<keyword evidence="3 7" id="KW-0597">Phosphoprotein</keyword>
<dbReference type="PROSITE" id="PS50110">
    <property type="entry name" value="RESPONSE_REGULATORY"/>
    <property type="match status" value="1"/>
</dbReference>
<evidence type="ECO:0000256" key="2">
    <source>
        <dbReference type="ARBA" id="ARBA00012438"/>
    </source>
</evidence>
<dbReference type="InterPro" id="IPR004358">
    <property type="entry name" value="Sig_transdc_His_kin-like_C"/>
</dbReference>
<dbReference type="Pfam" id="PF00512">
    <property type="entry name" value="HisKA"/>
    <property type="match status" value="1"/>
</dbReference>
<dbReference type="CDD" id="cd00075">
    <property type="entry name" value="HATPase"/>
    <property type="match status" value="1"/>
</dbReference>
<protein>
    <recommendedName>
        <fullName evidence="2">histidine kinase</fullName>
        <ecNumber evidence="2">2.7.13.3</ecNumber>
    </recommendedName>
</protein>
<organism evidence="11 12">
    <name type="scientific">Benzoatithermus flavus</name>
    <dbReference type="NCBI Taxonomy" id="3108223"/>
    <lineage>
        <taxon>Bacteria</taxon>
        <taxon>Pseudomonadati</taxon>
        <taxon>Pseudomonadota</taxon>
        <taxon>Alphaproteobacteria</taxon>
        <taxon>Geminicoccales</taxon>
        <taxon>Geminicoccaceae</taxon>
        <taxon>Benzoatithermus</taxon>
    </lineage>
</organism>
<feature type="coiled-coil region" evidence="8">
    <location>
        <begin position="56"/>
        <end position="86"/>
    </location>
</feature>
<evidence type="ECO:0000256" key="3">
    <source>
        <dbReference type="ARBA" id="ARBA00022553"/>
    </source>
</evidence>
<dbReference type="Gene3D" id="3.30.565.10">
    <property type="entry name" value="Histidine kinase-like ATPase, C-terminal domain"/>
    <property type="match status" value="1"/>
</dbReference>
<dbReference type="Gene3D" id="3.40.50.2300">
    <property type="match status" value="1"/>
</dbReference>
<dbReference type="RefSeq" id="WP_418161335.1">
    <property type="nucleotide sequence ID" value="NZ_JBBLZC010000028.1"/>
</dbReference>
<comment type="caution">
    <text evidence="11">The sequence shown here is derived from an EMBL/GenBank/DDBJ whole genome shotgun (WGS) entry which is preliminary data.</text>
</comment>
<dbReference type="InterPro" id="IPR001789">
    <property type="entry name" value="Sig_transdc_resp-reg_receiver"/>
</dbReference>
<reference evidence="11 12" key="1">
    <citation type="submission" date="2024-01" db="EMBL/GenBank/DDBJ databases">
        <title>Multi-omics insights into the function and evolution of sodium benzoate biodegradation pathways in Benzoatithermus flavus gen. nov., sp. nov. from hot spring.</title>
        <authorList>
            <person name="Hu C.-J."/>
            <person name="Li W.-J."/>
        </authorList>
    </citation>
    <scope>NUCLEOTIDE SEQUENCE [LARGE SCALE GENOMIC DNA]</scope>
    <source>
        <strain evidence="11 12">SYSU G07066</strain>
    </source>
</reference>
<dbReference type="SUPFAM" id="SSF52172">
    <property type="entry name" value="CheY-like"/>
    <property type="match status" value="1"/>
</dbReference>
<evidence type="ECO:0000256" key="1">
    <source>
        <dbReference type="ARBA" id="ARBA00000085"/>
    </source>
</evidence>
<feature type="domain" description="Histidine kinase" evidence="9">
    <location>
        <begin position="93"/>
        <end position="306"/>
    </location>
</feature>
<dbReference type="InterPro" id="IPR036097">
    <property type="entry name" value="HisK_dim/P_sf"/>
</dbReference>
<dbReference type="Proteomes" id="UP001375743">
    <property type="component" value="Unassembled WGS sequence"/>
</dbReference>
<dbReference type="InterPro" id="IPR036890">
    <property type="entry name" value="HATPase_C_sf"/>
</dbReference>
<dbReference type="InterPro" id="IPR005467">
    <property type="entry name" value="His_kinase_dom"/>
</dbReference>
<dbReference type="CDD" id="cd00156">
    <property type="entry name" value="REC"/>
    <property type="match status" value="1"/>
</dbReference>
<gene>
    <name evidence="11" type="ORF">U1T56_20220</name>
</gene>
<evidence type="ECO:0000256" key="8">
    <source>
        <dbReference type="SAM" id="Coils"/>
    </source>
</evidence>
<dbReference type="PANTHER" id="PTHR43711">
    <property type="entry name" value="TWO-COMPONENT HISTIDINE KINASE"/>
    <property type="match status" value="1"/>
</dbReference>
<dbReference type="SMART" id="SM00448">
    <property type="entry name" value="REC"/>
    <property type="match status" value="1"/>
</dbReference>
<dbReference type="InterPro" id="IPR003594">
    <property type="entry name" value="HATPase_dom"/>
</dbReference>
<comment type="catalytic activity">
    <reaction evidence="1">
        <text>ATP + protein L-histidine = ADP + protein N-phospho-L-histidine.</text>
        <dbReference type="EC" id="2.7.13.3"/>
    </reaction>
</comment>
<dbReference type="Pfam" id="PF02518">
    <property type="entry name" value="HATPase_c"/>
    <property type="match status" value="1"/>
</dbReference>
<dbReference type="CDD" id="cd00082">
    <property type="entry name" value="HisKA"/>
    <property type="match status" value="1"/>
</dbReference>
<name>A0ABU8XX67_9PROT</name>
<dbReference type="InterPro" id="IPR050736">
    <property type="entry name" value="Sensor_HK_Regulatory"/>
</dbReference>